<evidence type="ECO:0000256" key="1">
    <source>
        <dbReference type="ARBA" id="ARBA00003726"/>
    </source>
</evidence>
<dbReference type="Pfam" id="PF00793">
    <property type="entry name" value="DAHP_synth_1"/>
    <property type="match status" value="1"/>
</dbReference>
<dbReference type="GO" id="GO:0042802">
    <property type="term" value="F:identical protein binding"/>
    <property type="evidence" value="ECO:0007669"/>
    <property type="project" value="UniProtKB-ARBA"/>
</dbReference>
<dbReference type="PANTHER" id="PTHR21225:SF10">
    <property type="entry name" value="PHOSPHO-2-DEHYDRO-3-DEOXYHEPTONATE ALDOLASE, TYR-SENSITIVE"/>
    <property type="match status" value="1"/>
</dbReference>
<evidence type="ECO:0000256" key="8">
    <source>
        <dbReference type="PIRNR" id="PIRNR001361"/>
    </source>
</evidence>
<protein>
    <recommendedName>
        <fullName evidence="8">Phospho-2-dehydro-3-deoxyheptonate aldolase</fullName>
        <ecNumber evidence="8">2.5.1.54</ecNumber>
    </recommendedName>
</protein>
<dbReference type="NCBIfam" id="NF009395">
    <property type="entry name" value="PRK12755.1"/>
    <property type="match status" value="1"/>
</dbReference>
<dbReference type="NCBIfam" id="TIGR00034">
    <property type="entry name" value="aroFGH"/>
    <property type="match status" value="1"/>
</dbReference>
<evidence type="ECO:0000256" key="3">
    <source>
        <dbReference type="ARBA" id="ARBA00007985"/>
    </source>
</evidence>
<sequence>MNYVNIDTVKQNPHDEAMSLRQINIAPVPEIQNQPIQNRFILLKSPGLKKADVKYIKNEENFLPLISPSKLKHEIPVSREAFNTLCSARQSIKNILTRQDKRILVITGPCSIHDEKSALEYAEKLRILKNRVQDTLLIVMRVYFEKPRTSTGWKGMISDPHMNSSFDMTAGLRKARDILLRINEMGIPAGTEMLEPSTPAYIADLISWSAVGARTTESQIHREMASGLPMPVGFKNSTDGGLDAAVNAIKAASSAQSFPAVDQNGRTNIMRTKGNPWAHIVLRGGKYPNYDFASIESAQKQLKKNNLMDSIIVDCSHGNSDKDFRKQGRAWNDVMRQRKAGNKSIAGLMLESHLNEGSQKPCPDLSKLEYGVSITDPCIGWQETEKLILSAHEMLKEE</sequence>
<dbReference type="EMBL" id="CP061799">
    <property type="protein sequence ID" value="QTA81487.1"/>
    <property type="molecule type" value="Genomic_DNA"/>
</dbReference>
<proteinExistence type="inferred from homology"/>
<keyword evidence="6 8" id="KW-0057">Aromatic amino acid biosynthesis</keyword>
<dbReference type="GO" id="GO:0003849">
    <property type="term" value="F:3-deoxy-7-phosphoheptulonate synthase activity"/>
    <property type="evidence" value="ECO:0007669"/>
    <property type="project" value="UniProtKB-EC"/>
</dbReference>
<comment type="catalytic activity">
    <reaction evidence="7 8">
        <text>D-erythrose 4-phosphate + phosphoenolpyruvate + H2O = 7-phospho-2-dehydro-3-deoxy-D-arabino-heptonate + phosphate</text>
        <dbReference type="Rhea" id="RHEA:14717"/>
        <dbReference type="ChEBI" id="CHEBI:15377"/>
        <dbReference type="ChEBI" id="CHEBI:16897"/>
        <dbReference type="ChEBI" id="CHEBI:43474"/>
        <dbReference type="ChEBI" id="CHEBI:58394"/>
        <dbReference type="ChEBI" id="CHEBI:58702"/>
        <dbReference type="EC" id="2.5.1.54"/>
    </reaction>
</comment>
<organism evidence="10 11">
    <name type="scientific">Desulfonema limicola</name>
    <dbReference type="NCBI Taxonomy" id="45656"/>
    <lineage>
        <taxon>Bacteria</taxon>
        <taxon>Pseudomonadati</taxon>
        <taxon>Thermodesulfobacteriota</taxon>
        <taxon>Desulfobacteria</taxon>
        <taxon>Desulfobacterales</taxon>
        <taxon>Desulfococcaceae</taxon>
        <taxon>Desulfonema</taxon>
    </lineage>
</organism>
<dbReference type="PANTHER" id="PTHR21225">
    <property type="entry name" value="PHOSPHO-2-DEHYDRO-3-DEOXYHEPTONATE ALDOLASE DAHP SYNTHETASE"/>
    <property type="match status" value="1"/>
</dbReference>
<dbReference type="GO" id="GO:0005737">
    <property type="term" value="C:cytoplasm"/>
    <property type="evidence" value="ECO:0007669"/>
    <property type="project" value="TreeGrafter"/>
</dbReference>
<dbReference type="Proteomes" id="UP000663720">
    <property type="component" value="Chromosome"/>
</dbReference>
<dbReference type="InterPro" id="IPR013785">
    <property type="entry name" value="Aldolase_TIM"/>
</dbReference>
<feature type="domain" description="DAHP synthetase I/KDSA" evidence="9">
    <location>
        <begin position="90"/>
        <end position="387"/>
    </location>
</feature>
<evidence type="ECO:0000256" key="4">
    <source>
        <dbReference type="ARBA" id="ARBA00022605"/>
    </source>
</evidence>
<dbReference type="FunFam" id="3.20.20.70:FF:000005">
    <property type="entry name" value="Phospho-2-dehydro-3-deoxyheptonate aldolase"/>
    <property type="match status" value="1"/>
</dbReference>
<evidence type="ECO:0000256" key="7">
    <source>
        <dbReference type="ARBA" id="ARBA00047508"/>
    </source>
</evidence>
<name>A0A975B9U6_9BACT</name>
<evidence type="ECO:0000259" key="9">
    <source>
        <dbReference type="Pfam" id="PF00793"/>
    </source>
</evidence>
<keyword evidence="5 8" id="KW-0808">Transferase</keyword>
<dbReference type="AlphaFoldDB" id="A0A975B9U6"/>
<dbReference type="KEGG" id="dli:dnl_38240"/>
<dbReference type="InterPro" id="IPR006219">
    <property type="entry name" value="DAHP_synth_1"/>
</dbReference>
<evidence type="ECO:0000313" key="11">
    <source>
        <dbReference type="Proteomes" id="UP000663720"/>
    </source>
</evidence>
<evidence type="ECO:0000256" key="6">
    <source>
        <dbReference type="ARBA" id="ARBA00023141"/>
    </source>
</evidence>
<dbReference type="GO" id="GO:0009073">
    <property type="term" value="P:aromatic amino acid family biosynthetic process"/>
    <property type="evidence" value="ECO:0007669"/>
    <property type="project" value="UniProtKB-KW"/>
</dbReference>
<evidence type="ECO:0000313" key="10">
    <source>
        <dbReference type="EMBL" id="QTA81487.1"/>
    </source>
</evidence>
<reference evidence="10" key="1">
    <citation type="journal article" date="2021" name="Microb. Physiol.">
        <title>Proteogenomic Insights into the Physiology of Marine, Sulfate-Reducing, Filamentous Desulfonema limicola and Desulfonema magnum.</title>
        <authorList>
            <person name="Schnaars V."/>
            <person name="Wohlbrand L."/>
            <person name="Scheve S."/>
            <person name="Hinrichs C."/>
            <person name="Reinhardt R."/>
            <person name="Rabus R."/>
        </authorList>
    </citation>
    <scope>NUCLEOTIDE SEQUENCE</scope>
    <source>
        <strain evidence="10">5ac10</strain>
    </source>
</reference>
<evidence type="ECO:0000256" key="2">
    <source>
        <dbReference type="ARBA" id="ARBA00004688"/>
    </source>
</evidence>
<dbReference type="PIRSF" id="PIRSF001361">
    <property type="entry name" value="DAHP_synthase"/>
    <property type="match status" value="1"/>
</dbReference>
<comment type="function">
    <text evidence="1 8">Stereospecific condensation of phosphoenolpyruvate (PEP) and D-erythrose-4-phosphate (E4P) giving rise to 3-deoxy-D-arabino-heptulosonate-7-phosphate (DAHP).</text>
</comment>
<accession>A0A975B9U6</accession>
<dbReference type="RefSeq" id="WP_246514733.1">
    <property type="nucleotide sequence ID" value="NZ_CP061799.1"/>
</dbReference>
<dbReference type="SUPFAM" id="SSF51569">
    <property type="entry name" value="Aldolase"/>
    <property type="match status" value="1"/>
</dbReference>
<dbReference type="InterPro" id="IPR006218">
    <property type="entry name" value="DAHP1/KDSA"/>
</dbReference>
<dbReference type="Gene3D" id="3.20.20.70">
    <property type="entry name" value="Aldolase class I"/>
    <property type="match status" value="1"/>
</dbReference>
<gene>
    <name evidence="10" type="primary">aroF2</name>
    <name evidence="10" type="ORF">dnl_38240</name>
</gene>
<keyword evidence="11" id="KW-1185">Reference proteome</keyword>
<keyword evidence="4 8" id="KW-0028">Amino-acid biosynthesis</keyword>
<comment type="pathway">
    <text evidence="2 8">Metabolic intermediate biosynthesis; chorismate biosynthesis; chorismate from D-erythrose 4-phosphate and phosphoenolpyruvate: step 1/7.</text>
</comment>
<evidence type="ECO:0000256" key="5">
    <source>
        <dbReference type="ARBA" id="ARBA00022679"/>
    </source>
</evidence>
<dbReference type="GO" id="GO:0008652">
    <property type="term" value="P:amino acid biosynthetic process"/>
    <property type="evidence" value="ECO:0007669"/>
    <property type="project" value="UniProtKB-KW"/>
</dbReference>
<dbReference type="EC" id="2.5.1.54" evidence="8"/>
<comment type="similarity">
    <text evidence="3 8">Belongs to the class-I DAHP synthase family.</text>
</comment>